<evidence type="ECO:0000256" key="2">
    <source>
        <dbReference type="SAM" id="Phobius"/>
    </source>
</evidence>
<keyword evidence="2" id="KW-1133">Transmembrane helix</keyword>
<feature type="transmembrane region" description="Helical" evidence="2">
    <location>
        <begin position="56"/>
        <end position="73"/>
    </location>
</feature>
<accession>A0A4S4KG58</accession>
<evidence type="ECO:0000259" key="3">
    <source>
        <dbReference type="Pfam" id="PF20153"/>
    </source>
</evidence>
<protein>
    <recommendedName>
        <fullName evidence="3">DUF6535 domain-containing protein</fullName>
    </recommendedName>
</protein>
<evidence type="ECO:0000313" key="5">
    <source>
        <dbReference type="Proteomes" id="UP000309038"/>
    </source>
</evidence>
<reference evidence="4 5" key="1">
    <citation type="submission" date="2019-02" db="EMBL/GenBank/DDBJ databases">
        <title>Genome sequencing of the rare red list fungi Phlebia centrifuga.</title>
        <authorList>
            <person name="Buettner E."/>
            <person name="Kellner H."/>
        </authorList>
    </citation>
    <scope>NUCLEOTIDE SEQUENCE [LARGE SCALE GENOMIC DNA]</scope>
    <source>
        <strain evidence="4 5">DSM 108282</strain>
    </source>
</reference>
<evidence type="ECO:0000313" key="4">
    <source>
        <dbReference type="EMBL" id="THG95459.1"/>
    </source>
</evidence>
<feature type="region of interest" description="Disordered" evidence="1">
    <location>
        <begin position="794"/>
        <end position="819"/>
    </location>
</feature>
<comment type="caution">
    <text evidence="4">The sequence shown here is derived from an EMBL/GenBank/DDBJ whole genome shotgun (WGS) entry which is preliminary data.</text>
</comment>
<keyword evidence="5" id="KW-1185">Reference proteome</keyword>
<keyword evidence="2" id="KW-0812">Transmembrane</keyword>
<keyword evidence="2" id="KW-0472">Membrane</keyword>
<feature type="compositionally biased region" description="Polar residues" evidence="1">
    <location>
        <begin position="797"/>
        <end position="819"/>
    </location>
</feature>
<organism evidence="4 5">
    <name type="scientific">Hermanssonia centrifuga</name>
    <dbReference type="NCBI Taxonomy" id="98765"/>
    <lineage>
        <taxon>Eukaryota</taxon>
        <taxon>Fungi</taxon>
        <taxon>Dikarya</taxon>
        <taxon>Basidiomycota</taxon>
        <taxon>Agaricomycotina</taxon>
        <taxon>Agaricomycetes</taxon>
        <taxon>Polyporales</taxon>
        <taxon>Meruliaceae</taxon>
        <taxon>Hermanssonia</taxon>
    </lineage>
</organism>
<dbReference type="AlphaFoldDB" id="A0A4S4KG58"/>
<gene>
    <name evidence="4" type="ORF">EW026_g6198</name>
</gene>
<feature type="transmembrane region" description="Helical" evidence="2">
    <location>
        <begin position="225"/>
        <end position="243"/>
    </location>
</feature>
<dbReference type="EMBL" id="SGPJ01000319">
    <property type="protein sequence ID" value="THG95459.1"/>
    <property type="molecule type" value="Genomic_DNA"/>
</dbReference>
<name>A0A4S4KG58_9APHY</name>
<feature type="transmembrane region" description="Helical" evidence="2">
    <location>
        <begin position="189"/>
        <end position="213"/>
    </location>
</feature>
<sequence length="1258" mass="142827">MDEQPTSEGNIRYVVSERSGGGYVVSEMSTGWTEMTRTVKEVDEGKVKDCKEDIDTLLVFAGLFSAVMTAFLIESYQLLIPSDTTTIIALLTQMTLQSQSYTIGSGFVNATISIPANSTTAFEPTLSAIRINALWFTSLIFSLTTASFGILVKQWLREYIAIDYTSPRARLRARQFRYPGLAKWKVFEIAALLPLLLQLSLGLFFVGLCMFTWSIHPSIGKTSTTIIAGWGFLLVTVTIAPVLSPRCPYKTTLLKVPLKSLRRLLRRSSLFRTLYWKLRNTTTKEESPIDPTTAAEEQLALQKDKERLLLLEEDEAVTNEKSDSEMLVAVDTILLDDDLLRTTMYDSLRQMQPDPADVVKFVLQVIDNRLQRKIYPPSLEDLRQLTKTAWNAVVDIIADTLIRNFDLGTSTTSVPKWMEDALIILLSLSDFALTKSGNQALSKWMSVEARKHASRVIASHVSDDHWFAYPLRRLCTLYTISPSIDLRESILYIVRDRLAGGDPDMRFSDMILTRPEVPTDIIHTVLPLLLDKVKEVSTPASPGWTATTNHTWETIMSIPMPLGVKKSFSELLELVVRGRYLFSAIKCIASLNGDHAIEPAAVKNFVQAYTDIAFEGRYEILHRQVAMLMAYVDGVYKDAESWEPISPVRLCRLYLQTLDAAQKTSTSESDVELRSNWQELWNIMASAIRYLKLTEHYDVPEHRQLAEECLTWLQDLDDGTPPTRHGDDAFGHSEEDPSKADYRDWLRGFKVEESMFPDDLVRALSSFVPHDVALMFNRVKRIYDPEVRMQAFASGMQGPSQSDNDAQVSESGGQATTDSNHSVALEVIPRWKVLIEMRSTPSDIITFVRETIATCLPGDTQALFSSPSSIFDLRHITRRSWEDIIDIIADTVINDFDLDLELSSWMEDALVILLSFSDFSLTRLGSRALSLWMSPEARMHASRMIASHTPDYKSFTHVLHRLRTVFASCPTGNAVLCVQDIVRSRIANNDSSIELWDIMRTQRALPEDAIHVALLILSDILTTRLSKDWQSLWAADEQAALRNILASPAPQRNTTYFSTSCITALHLENRAFEESAFHNVQFAYIDSDLSQRRTILQNQRDVLEEYINGVFDNPNFHPMSPVRLCRLYLRIINAAQTNDALDVKLRADWQAIWNGTAKAISHLRSKEYDVEEHRMLAEEALVWLDELDDGRPLKLDAIGNEVMEPKMDYAEWLKDFKFWESMFPDELFDALSTFVLDGTAMKFKRVRRSRELSTSRGR</sequence>
<proteinExistence type="predicted"/>
<feature type="transmembrane region" description="Helical" evidence="2">
    <location>
        <begin position="133"/>
        <end position="152"/>
    </location>
</feature>
<dbReference type="Proteomes" id="UP000309038">
    <property type="component" value="Unassembled WGS sequence"/>
</dbReference>
<dbReference type="InterPro" id="IPR045338">
    <property type="entry name" value="DUF6535"/>
</dbReference>
<feature type="domain" description="DUF6535" evidence="3">
    <location>
        <begin position="32"/>
        <end position="214"/>
    </location>
</feature>
<evidence type="ECO:0000256" key="1">
    <source>
        <dbReference type="SAM" id="MobiDB-lite"/>
    </source>
</evidence>
<dbReference type="Pfam" id="PF20153">
    <property type="entry name" value="DUF6535"/>
    <property type="match status" value="1"/>
</dbReference>